<gene>
    <name evidence="1" type="ORF">JBS370_LOCUS40176</name>
</gene>
<feature type="non-terminal residue" evidence="1">
    <location>
        <position position="24"/>
    </location>
</feature>
<accession>A0A820HM43</accession>
<dbReference type="EMBL" id="CAJOBD010033811">
    <property type="protein sequence ID" value="CAF4294384.1"/>
    <property type="molecule type" value="Genomic_DNA"/>
</dbReference>
<proteinExistence type="predicted"/>
<dbReference type="AlphaFoldDB" id="A0A820HM43"/>
<sequence length="24" mass="2681">MSLGRLKILPIVTTVHAEATWTSR</sequence>
<organism evidence="1 2">
    <name type="scientific">Rotaria sordida</name>
    <dbReference type="NCBI Taxonomy" id="392033"/>
    <lineage>
        <taxon>Eukaryota</taxon>
        <taxon>Metazoa</taxon>
        <taxon>Spiralia</taxon>
        <taxon>Gnathifera</taxon>
        <taxon>Rotifera</taxon>
        <taxon>Eurotatoria</taxon>
        <taxon>Bdelloidea</taxon>
        <taxon>Philodinida</taxon>
        <taxon>Philodinidae</taxon>
        <taxon>Rotaria</taxon>
    </lineage>
</organism>
<reference evidence="1" key="1">
    <citation type="submission" date="2021-02" db="EMBL/GenBank/DDBJ databases">
        <authorList>
            <person name="Nowell W R."/>
        </authorList>
    </citation>
    <scope>NUCLEOTIDE SEQUENCE</scope>
</reference>
<evidence type="ECO:0000313" key="2">
    <source>
        <dbReference type="Proteomes" id="UP000663836"/>
    </source>
</evidence>
<dbReference type="Proteomes" id="UP000663836">
    <property type="component" value="Unassembled WGS sequence"/>
</dbReference>
<comment type="caution">
    <text evidence="1">The sequence shown here is derived from an EMBL/GenBank/DDBJ whole genome shotgun (WGS) entry which is preliminary data.</text>
</comment>
<protein>
    <submittedName>
        <fullName evidence="1">Uncharacterized protein</fullName>
    </submittedName>
</protein>
<evidence type="ECO:0000313" key="1">
    <source>
        <dbReference type="EMBL" id="CAF4294384.1"/>
    </source>
</evidence>
<name>A0A820HM43_9BILA</name>